<dbReference type="AlphaFoldDB" id="A0AAX4HD18"/>
<keyword evidence="7" id="KW-1185">Reference proteome</keyword>
<feature type="domain" description="Ketopantoate reductase N-terminal" evidence="4">
    <location>
        <begin position="8"/>
        <end position="147"/>
    </location>
</feature>
<dbReference type="Pfam" id="PF02558">
    <property type="entry name" value="ApbA"/>
    <property type="match status" value="1"/>
</dbReference>
<dbReference type="RefSeq" id="XP_062878806.1">
    <property type="nucleotide sequence ID" value="XM_063022736.1"/>
</dbReference>
<name>A0AAX4HD18_9ASCO</name>
<dbReference type="SUPFAM" id="SSF51735">
    <property type="entry name" value="NAD(P)-binding Rossmann-fold domains"/>
    <property type="match status" value="1"/>
</dbReference>
<accession>A0AAX4HD18</accession>
<dbReference type="GO" id="GO:0005737">
    <property type="term" value="C:cytoplasm"/>
    <property type="evidence" value="ECO:0007669"/>
    <property type="project" value="TreeGrafter"/>
</dbReference>
<reference evidence="6 7" key="1">
    <citation type="submission" date="2023-10" db="EMBL/GenBank/DDBJ databases">
        <title>Draft Genome Sequence of Candida saopaulonensis from a very Premature Infant with Sepsis.</title>
        <authorList>
            <person name="Ning Y."/>
            <person name="Dai R."/>
            <person name="Xiao M."/>
            <person name="Xu Y."/>
            <person name="Yan Q."/>
            <person name="Zhang L."/>
        </authorList>
    </citation>
    <scope>NUCLEOTIDE SEQUENCE [LARGE SCALE GENOMIC DNA]</scope>
    <source>
        <strain evidence="6 7">19XY460</strain>
    </source>
</reference>
<dbReference type="Gene3D" id="3.40.50.720">
    <property type="entry name" value="NAD(P)-binding Rossmann-like Domain"/>
    <property type="match status" value="1"/>
</dbReference>
<evidence type="ECO:0000256" key="2">
    <source>
        <dbReference type="ARBA" id="ARBA00022857"/>
    </source>
</evidence>
<dbReference type="InterPro" id="IPR051402">
    <property type="entry name" value="KPR-Related"/>
</dbReference>
<sequence length="355" mass="39367">MATELPKVLVIGSGGVGTIAALSLTLNGKAEVTMVVRSAYEQVMKDGYTVKLVTYGSFDNWRPHHVSSTVEKAESDHGPFDFLVLTTKNIPDGSMTCEQIIAPAVSKKTTIVLVQNGIGIDEPMKAAFPENILLLGILLIGSTLKGTLVDNIYKDQLILSPFANDGHSHEEVMSRVNLFAELYKNADPEVNYVRVEENSKKSRWEKLVYNAVLNTICALTGLDVNRCQIAGANKDLFMPAMKEVVAIAASEGINLDDEICYKMMHIGDGLFYAPSMLVDLNKKQLCEVEVILGYPLKFAERNGVYAPILSTVYQLLKIKQLHLKEEKGMITINLEDFQGYNSDDYPQRLEELQKK</sequence>
<comment type="similarity">
    <text evidence="1">Belongs to the ketopantoate reductase family.</text>
</comment>
<protein>
    <recommendedName>
        <fullName evidence="8">2-dehydropantoate 2-reductase</fullName>
    </recommendedName>
</protein>
<dbReference type="NCBIfam" id="TIGR00745">
    <property type="entry name" value="apbA_panE"/>
    <property type="match status" value="1"/>
</dbReference>
<dbReference type="InterPro" id="IPR013332">
    <property type="entry name" value="KPR_N"/>
</dbReference>
<evidence type="ECO:0000259" key="5">
    <source>
        <dbReference type="Pfam" id="PF08546"/>
    </source>
</evidence>
<evidence type="ECO:0000259" key="4">
    <source>
        <dbReference type="Pfam" id="PF02558"/>
    </source>
</evidence>
<dbReference type="EMBL" id="CP138897">
    <property type="protein sequence ID" value="WPK26425.1"/>
    <property type="molecule type" value="Genomic_DNA"/>
</dbReference>
<dbReference type="InterPro" id="IPR008927">
    <property type="entry name" value="6-PGluconate_DH-like_C_sf"/>
</dbReference>
<dbReference type="PANTHER" id="PTHR21708:SF30">
    <property type="entry name" value="2-DEHYDROPANTOATE 2-REDUCTASE-RELATED"/>
    <property type="match status" value="1"/>
</dbReference>
<dbReference type="GeneID" id="88174842"/>
<dbReference type="GO" id="GO:0008677">
    <property type="term" value="F:2-dehydropantoate 2-reductase activity"/>
    <property type="evidence" value="ECO:0007669"/>
    <property type="project" value="InterPro"/>
</dbReference>
<evidence type="ECO:0000313" key="6">
    <source>
        <dbReference type="EMBL" id="WPK26425.1"/>
    </source>
</evidence>
<evidence type="ECO:0000256" key="3">
    <source>
        <dbReference type="ARBA" id="ARBA00023002"/>
    </source>
</evidence>
<gene>
    <name evidence="6" type="ORF">PUMCH_003779</name>
</gene>
<keyword evidence="2" id="KW-0521">NADP</keyword>
<dbReference type="PANTHER" id="PTHR21708">
    <property type="entry name" value="PROBABLE 2-DEHYDROPANTOATE 2-REDUCTASE"/>
    <property type="match status" value="1"/>
</dbReference>
<evidence type="ECO:0000313" key="7">
    <source>
        <dbReference type="Proteomes" id="UP001338582"/>
    </source>
</evidence>
<dbReference type="InterPro" id="IPR013328">
    <property type="entry name" value="6PGD_dom2"/>
</dbReference>
<dbReference type="SUPFAM" id="SSF48179">
    <property type="entry name" value="6-phosphogluconate dehydrogenase C-terminal domain-like"/>
    <property type="match status" value="1"/>
</dbReference>
<keyword evidence="3" id="KW-0560">Oxidoreductase</keyword>
<dbReference type="Proteomes" id="UP001338582">
    <property type="component" value="Chromosome 4"/>
</dbReference>
<dbReference type="Pfam" id="PF08546">
    <property type="entry name" value="ApbA_C"/>
    <property type="match status" value="1"/>
</dbReference>
<proteinExistence type="inferred from homology"/>
<dbReference type="FunFam" id="1.10.1040.10:FF:000017">
    <property type="entry name" value="2-dehydropantoate 2-reductase"/>
    <property type="match status" value="1"/>
</dbReference>
<dbReference type="InterPro" id="IPR036291">
    <property type="entry name" value="NAD(P)-bd_dom_sf"/>
</dbReference>
<dbReference type="InterPro" id="IPR013752">
    <property type="entry name" value="KPA_reductase"/>
</dbReference>
<evidence type="ECO:0008006" key="8">
    <source>
        <dbReference type="Google" id="ProtNLM"/>
    </source>
</evidence>
<evidence type="ECO:0000256" key="1">
    <source>
        <dbReference type="ARBA" id="ARBA00007870"/>
    </source>
</evidence>
<organism evidence="6 7">
    <name type="scientific">Australozyma saopauloensis</name>
    <dbReference type="NCBI Taxonomy" id="291208"/>
    <lineage>
        <taxon>Eukaryota</taxon>
        <taxon>Fungi</taxon>
        <taxon>Dikarya</taxon>
        <taxon>Ascomycota</taxon>
        <taxon>Saccharomycotina</taxon>
        <taxon>Pichiomycetes</taxon>
        <taxon>Metschnikowiaceae</taxon>
        <taxon>Australozyma</taxon>
    </lineage>
</organism>
<dbReference type="KEGG" id="asau:88174842"/>
<dbReference type="GO" id="GO:0015940">
    <property type="term" value="P:pantothenate biosynthetic process"/>
    <property type="evidence" value="ECO:0007669"/>
    <property type="project" value="InterPro"/>
</dbReference>
<dbReference type="InterPro" id="IPR003710">
    <property type="entry name" value="ApbA"/>
</dbReference>
<dbReference type="Gene3D" id="1.10.1040.10">
    <property type="entry name" value="N-(1-d-carboxylethyl)-l-norvaline Dehydrogenase, domain 2"/>
    <property type="match status" value="1"/>
</dbReference>
<feature type="domain" description="Ketopantoate reductase C-terminal" evidence="5">
    <location>
        <begin position="200"/>
        <end position="320"/>
    </location>
</feature>